<dbReference type="SUPFAM" id="SSF56300">
    <property type="entry name" value="Metallo-dependent phosphatases"/>
    <property type="match status" value="1"/>
</dbReference>
<dbReference type="Gene3D" id="3.60.21.10">
    <property type="match status" value="1"/>
</dbReference>
<dbReference type="InterPro" id="IPR004843">
    <property type="entry name" value="Calcineurin-like_PHP"/>
</dbReference>
<dbReference type="InParanoid" id="A0A024FVX5"/>
<protein>
    <recommendedName>
        <fullName evidence="3">Calcineurin-like phosphoesterase domain-containing protein</fullName>
    </recommendedName>
</protein>
<evidence type="ECO:0000256" key="1">
    <source>
        <dbReference type="ARBA" id="ARBA00022729"/>
    </source>
</evidence>
<dbReference type="GO" id="GO:0016787">
    <property type="term" value="F:hydrolase activity"/>
    <property type="evidence" value="ECO:0007669"/>
    <property type="project" value="UniProtKB-KW"/>
</dbReference>
<dbReference type="InterPro" id="IPR051558">
    <property type="entry name" value="Metallophosphoesterase_PAP"/>
</dbReference>
<dbReference type="Proteomes" id="UP000053237">
    <property type="component" value="Unassembled WGS sequence"/>
</dbReference>
<dbReference type="STRING" id="65357.A0A024FVX5"/>
<proteinExistence type="predicted"/>
<dbReference type="AlphaFoldDB" id="A0A024FVX5"/>
<keyword evidence="2" id="KW-0378">Hydrolase</keyword>
<keyword evidence="5" id="KW-1185">Reference proteome</keyword>
<sequence length="448" mass="49944">MASFAHSDHSPSQLIFQFLGTSASMVRYTSILSVVALSDIQPTHTHTTQTHTTQTLSGFTHSTYHKKSQKQPNRINVMALGDWGAPLDVANLVEAQKSVATIMGLWAKSKGAFHVLDLGDSLYYQGTRPLNVDYRMKDSFVGPYKELHAQQVHWSGVYGNHDVGQGAPLCISIDNEENSNNPTRIVCNTPAEVVAALQDLIEGQRIYHTYNELWHEKKNFYTETFTTDDLVVDLYYVDMNSIMSMGKSGICCQCELPEGNVWRYCQSETKDPCAAKPDVVKACVDLLDEWEQKSYAMVKEIACASKAHHKVLVSHYSVLLHMDEPFMRSRWLKLLKNCGITLSISGHTHAMAEHVYDDISFLTSGNGGGLAIQLVPEPIVGRTVWKHDKPQSFGFLALSFTKTEITAEFVVVDADSKEGYEVIRTVTIPRTAHDAPFSSKNASNLQFS</sequence>
<dbReference type="Pfam" id="PF00149">
    <property type="entry name" value="Metallophos"/>
    <property type="match status" value="1"/>
</dbReference>
<dbReference type="PANTHER" id="PTHR10161">
    <property type="entry name" value="TARTRATE-RESISTANT ACID PHOSPHATASE TYPE 5"/>
    <property type="match status" value="1"/>
</dbReference>
<dbReference type="EMBL" id="CAIX01000515">
    <property type="protein sequence ID" value="CCI11032.1"/>
    <property type="molecule type" value="Genomic_DNA"/>
</dbReference>
<evidence type="ECO:0000313" key="5">
    <source>
        <dbReference type="Proteomes" id="UP000053237"/>
    </source>
</evidence>
<gene>
    <name evidence="4" type="ORF">BN9_122510</name>
</gene>
<evidence type="ECO:0000313" key="4">
    <source>
        <dbReference type="EMBL" id="CCI11032.1"/>
    </source>
</evidence>
<feature type="domain" description="Calcineurin-like phosphoesterase" evidence="3">
    <location>
        <begin position="76"/>
        <end position="350"/>
    </location>
</feature>
<evidence type="ECO:0000259" key="3">
    <source>
        <dbReference type="Pfam" id="PF00149"/>
    </source>
</evidence>
<accession>A0A024FVX5</accession>
<keyword evidence="1" id="KW-0732">Signal</keyword>
<dbReference type="OrthoDB" id="411211at2759"/>
<comment type="caution">
    <text evidence="4">The sequence shown here is derived from an EMBL/GenBank/DDBJ whole genome shotgun (WGS) entry which is preliminary data.</text>
</comment>
<dbReference type="InterPro" id="IPR029052">
    <property type="entry name" value="Metallo-depent_PP-like"/>
</dbReference>
<reference evidence="4 5" key="1">
    <citation type="submission" date="2012-05" db="EMBL/GenBank/DDBJ databases">
        <title>Recombination and specialization in a pathogen metapopulation.</title>
        <authorList>
            <person name="Gardiner A."/>
            <person name="Kemen E."/>
            <person name="Schultz-Larsen T."/>
            <person name="MacLean D."/>
            <person name="Van Oosterhout C."/>
            <person name="Jones J.D.G."/>
        </authorList>
    </citation>
    <scope>NUCLEOTIDE SEQUENCE [LARGE SCALE GENOMIC DNA]</scope>
    <source>
        <strain evidence="4 5">Ac Nc2</strain>
    </source>
</reference>
<name>A0A024FVX5_9STRA</name>
<dbReference type="PANTHER" id="PTHR10161:SF14">
    <property type="entry name" value="TARTRATE-RESISTANT ACID PHOSPHATASE TYPE 5"/>
    <property type="match status" value="1"/>
</dbReference>
<organism evidence="4 5">
    <name type="scientific">Albugo candida</name>
    <dbReference type="NCBI Taxonomy" id="65357"/>
    <lineage>
        <taxon>Eukaryota</taxon>
        <taxon>Sar</taxon>
        <taxon>Stramenopiles</taxon>
        <taxon>Oomycota</taxon>
        <taxon>Peronosporomycetes</taxon>
        <taxon>Albuginales</taxon>
        <taxon>Albuginaceae</taxon>
        <taxon>Albugo</taxon>
    </lineage>
</organism>
<evidence type="ECO:0000256" key="2">
    <source>
        <dbReference type="ARBA" id="ARBA00022801"/>
    </source>
</evidence>